<keyword evidence="3" id="KW-1185">Reference proteome</keyword>
<dbReference type="GO" id="GO:0000287">
    <property type="term" value="F:magnesium ion binding"/>
    <property type="evidence" value="ECO:0007669"/>
    <property type="project" value="UniProtKB-ARBA"/>
</dbReference>
<dbReference type="RefSeq" id="WP_135484945.1">
    <property type="nucleotide sequence ID" value="NZ_SRMF01000015.1"/>
</dbReference>
<dbReference type="OrthoDB" id="5292903at2"/>
<dbReference type="EMBL" id="SRMF01000015">
    <property type="protein sequence ID" value="TGG90252.1"/>
    <property type="molecule type" value="Genomic_DNA"/>
</dbReference>
<dbReference type="Proteomes" id="UP000297475">
    <property type="component" value="Unassembled WGS sequence"/>
</dbReference>
<dbReference type="Gene3D" id="3.90.1070.10">
    <property type="match status" value="1"/>
</dbReference>
<feature type="domain" description="Sucrose phosphatase-like" evidence="1">
    <location>
        <begin position="12"/>
        <end position="224"/>
    </location>
</feature>
<dbReference type="Pfam" id="PF05116">
    <property type="entry name" value="S6PP"/>
    <property type="match status" value="1"/>
</dbReference>
<comment type="caution">
    <text evidence="2">The sequence shown here is derived from an EMBL/GenBank/DDBJ whole genome shotgun (WGS) entry which is preliminary data.</text>
</comment>
<dbReference type="GO" id="GO:0016791">
    <property type="term" value="F:phosphatase activity"/>
    <property type="evidence" value="ECO:0007669"/>
    <property type="project" value="UniProtKB-ARBA"/>
</dbReference>
<keyword evidence="2" id="KW-0378">Hydrolase</keyword>
<proteinExistence type="predicted"/>
<dbReference type="SUPFAM" id="SSF56784">
    <property type="entry name" value="HAD-like"/>
    <property type="match status" value="1"/>
</dbReference>
<evidence type="ECO:0000313" key="2">
    <source>
        <dbReference type="EMBL" id="TGG90252.1"/>
    </source>
</evidence>
<protein>
    <submittedName>
        <fullName evidence="2">HAD-IIB family hydrolase</fullName>
    </submittedName>
</protein>
<dbReference type="InterPro" id="IPR023214">
    <property type="entry name" value="HAD_sf"/>
</dbReference>
<dbReference type="InterPro" id="IPR006379">
    <property type="entry name" value="HAD-SF_hydro_IIB"/>
</dbReference>
<evidence type="ECO:0000259" key="1">
    <source>
        <dbReference type="Pfam" id="PF05116"/>
    </source>
</evidence>
<dbReference type="Gene3D" id="3.40.50.1000">
    <property type="entry name" value="HAD superfamily/HAD-like"/>
    <property type="match status" value="1"/>
</dbReference>
<organism evidence="2 3">
    <name type="scientific">Natronospirillum operosum</name>
    <dbReference type="NCBI Taxonomy" id="2759953"/>
    <lineage>
        <taxon>Bacteria</taxon>
        <taxon>Pseudomonadati</taxon>
        <taxon>Pseudomonadota</taxon>
        <taxon>Gammaproteobacteria</taxon>
        <taxon>Oceanospirillales</taxon>
        <taxon>Natronospirillaceae</taxon>
        <taxon>Natronospirillum</taxon>
    </lineage>
</organism>
<evidence type="ECO:0000313" key="3">
    <source>
        <dbReference type="Proteomes" id="UP000297475"/>
    </source>
</evidence>
<reference evidence="2 3" key="1">
    <citation type="submission" date="2019-04" db="EMBL/GenBank/DDBJ databases">
        <title>Natronospirillum operosus gen. nov., sp. nov., a haloalkaliphilic satellite isolated from decaying biomass of laboratory culture of cyanobacterium Geitlerinema sp. and proposal of Natronospirillaceae fam. nov. and Saccharospirillaceae fam. nov.</title>
        <authorList>
            <person name="Kevbrin V."/>
            <person name="Boltyanskaya Y."/>
            <person name="Koziaeva V."/>
            <person name="Grouzdev D.S."/>
            <person name="Park M."/>
            <person name="Cho J."/>
        </authorList>
    </citation>
    <scope>NUCLEOTIDE SEQUENCE [LARGE SCALE GENOMIC DNA]</scope>
    <source>
        <strain evidence="2 3">G-116</strain>
    </source>
</reference>
<accession>A0A4Z0W6Y4</accession>
<dbReference type="InterPro" id="IPR006380">
    <property type="entry name" value="SPP-like_dom"/>
</dbReference>
<dbReference type="NCBIfam" id="TIGR01484">
    <property type="entry name" value="HAD-SF-IIB"/>
    <property type="match status" value="1"/>
</dbReference>
<gene>
    <name evidence="2" type="ORF">E4656_19190</name>
</gene>
<dbReference type="AlphaFoldDB" id="A0A4Z0W6Y4"/>
<sequence length="261" mass="29012">MNPVPDFRPIRFLFTDVDDTLTTEGRLLPQTYQALWDLAGAGIAIIPVTGGCAGWCDQILRTWPVQAVIGEGGAFYATRLEGAQTQWRYWRSREEHRRDQAAILNTLKTLALPFEVQLAQDQSFRHVDVAVDYNQEARLTPAQAAEVRARLAAAGYSVKQSSIHINVWQGEFDKCAMARRYLSEQHGLSPEAMQQGSFFIGDAPNDESMFEFFPNNAGVANIAQHLPQMQAHPATITRGRSGHGVVELVACWLEQIGTAVQ</sequence>
<dbReference type="InterPro" id="IPR036412">
    <property type="entry name" value="HAD-like_sf"/>
</dbReference>
<name>A0A4Z0W6Y4_9GAMM</name>